<feature type="compositionally biased region" description="Polar residues" evidence="1">
    <location>
        <begin position="973"/>
        <end position="985"/>
    </location>
</feature>
<feature type="region of interest" description="Disordered" evidence="1">
    <location>
        <begin position="344"/>
        <end position="398"/>
    </location>
</feature>
<gene>
    <name evidence="2" type="ORF">ODALV1_LOCUS21315</name>
</gene>
<dbReference type="EMBL" id="CAXLJM020000071">
    <property type="protein sequence ID" value="CAL8126208.1"/>
    <property type="molecule type" value="Genomic_DNA"/>
</dbReference>
<comment type="caution">
    <text evidence="2">The sequence shown here is derived from an EMBL/GenBank/DDBJ whole genome shotgun (WGS) entry which is preliminary data.</text>
</comment>
<feature type="region of interest" description="Disordered" evidence="1">
    <location>
        <begin position="900"/>
        <end position="925"/>
    </location>
</feature>
<name>A0ABP1REL1_9HEXA</name>
<keyword evidence="3" id="KW-1185">Reference proteome</keyword>
<feature type="region of interest" description="Disordered" evidence="1">
    <location>
        <begin position="171"/>
        <end position="190"/>
    </location>
</feature>
<feature type="compositionally biased region" description="Polar residues" evidence="1">
    <location>
        <begin position="473"/>
        <end position="484"/>
    </location>
</feature>
<feature type="compositionally biased region" description="Low complexity" evidence="1">
    <location>
        <begin position="1153"/>
        <end position="1177"/>
    </location>
</feature>
<dbReference type="Proteomes" id="UP001642540">
    <property type="component" value="Unassembled WGS sequence"/>
</dbReference>
<feature type="compositionally biased region" description="Acidic residues" evidence="1">
    <location>
        <begin position="179"/>
        <end position="190"/>
    </location>
</feature>
<feature type="compositionally biased region" description="Low complexity" evidence="1">
    <location>
        <begin position="847"/>
        <end position="861"/>
    </location>
</feature>
<evidence type="ECO:0000256" key="1">
    <source>
        <dbReference type="SAM" id="MobiDB-lite"/>
    </source>
</evidence>
<feature type="compositionally biased region" description="Basic residues" evidence="1">
    <location>
        <begin position="366"/>
        <end position="376"/>
    </location>
</feature>
<reference evidence="2 3" key="1">
    <citation type="submission" date="2024-08" db="EMBL/GenBank/DDBJ databases">
        <authorList>
            <person name="Cucini C."/>
            <person name="Frati F."/>
        </authorList>
    </citation>
    <scope>NUCLEOTIDE SEQUENCE [LARGE SCALE GENOMIC DNA]</scope>
</reference>
<evidence type="ECO:0000313" key="3">
    <source>
        <dbReference type="Proteomes" id="UP001642540"/>
    </source>
</evidence>
<feature type="region of interest" description="Disordered" evidence="1">
    <location>
        <begin position="451"/>
        <end position="508"/>
    </location>
</feature>
<sequence length="1255" mass="137504">MAVLTVTETVAGPSRLNDDESGPSAGNGATSPMQKVLNHRPAWKELVDGHLLNTTYCNVHIHGIDGHVPCHHIFLKNMSSMLDELIQDRVTSGSAPTPTNVLSIHLQETKVEHIQVVLSVLNSGQAVIDLKDEEEVRQVLRMLNIEKIVFEKQPVDEAAYVKMVRRENVIKTRGGGGEGDSEEELGDDDDIDDEVDVEDLEESLCGICALSFNSEMQLEAHLKEGCARAQGFGKYFHLQKRFCKGCATNFENYDAATFIKHVDACVKSNYRGNQGREEEDVDMEQDNLESDSNSVDICPLRLFNVELDQLSSQVVKQIQQVIQKGKPVRLTRFQRRHYVFVEGESSTIASNEPKPNGCQRKEGEGKRRKLGPKSRRQRDLSQAKSMPIPTAEIPTPPVTAVTENAQPTAMDISPPVPEVNAVAQPTAMDISPPVPAINKVAHPTFSDISTADEEIQSSSQKQVNGRRKKPGSKSRQGETITAKATETPPVVTILPPPPAAEASTSPPAAVNTTPALIVQEIQRPTVIQEAPLSNLEMEAAAGKEATIIAQTQFQTEQTEKRTKSGPKRKTCPPPTLPHLHAIPTTASPLPMNMTITATTQPLSETITPPPPLQATIPLLVASTIPPALAVTLPSFASVPIPPHLATSVSPSPPLSSTIAQIFSPMEIQPLDVQPNDIEIPTPTTSKIVVRSQAAQTLGSLISSSTSTFSRETEFSSSATDLYCAEMIETDLARNMIPTGRNENNSSAINEAISRISDTVIFEPISPPEMLVVDVSPDSLAYGCPCAQYPCACDVRWPIPSSSSTTFSRVNSATLGRNAQGVPPASSATGASPFQFIPTMTYSPRVSNNRTPPTNTTTHTTTVGPVMFPHLPTPTNQRYSRPSRPGFSVFMSGRGTVPFLPFARRSPTSQRSFRSVPPPRLIPAPIARRPSSIDMRQARPRTPSPSFGFLPQQLGNGIVVSRVTVPQPPPPSRSLATNQGNNNVINPSLIRDPRLEQNRVVLPPTAAAFRSSTPTQARTLRPRQAGIRTLRNEHPPTFRFEPRIFRPQTQQQFGSPRTPPPTLRLPVFRPRIEVGQIYNRANGRLLQSPRQTPPPPSQAGMMERIARTHAQSPPQLRRAIPEPIITTAPTPNYPVQMNSSDPWDIINVTPPPQNQQQQQRPQDLQIPSPSPLLQYQSPSSPPDIMSIVCSPEEPPHLLSPLGFRNETFSMNLETGTRYEEPVVERRIPRVIYTCPDCRLSFETREGYQSHHEDGLC</sequence>
<protein>
    <submittedName>
        <fullName evidence="2">Uncharacterized protein</fullName>
    </submittedName>
</protein>
<organism evidence="2 3">
    <name type="scientific">Orchesella dallaii</name>
    <dbReference type="NCBI Taxonomy" id="48710"/>
    <lineage>
        <taxon>Eukaryota</taxon>
        <taxon>Metazoa</taxon>
        <taxon>Ecdysozoa</taxon>
        <taxon>Arthropoda</taxon>
        <taxon>Hexapoda</taxon>
        <taxon>Collembola</taxon>
        <taxon>Entomobryomorpha</taxon>
        <taxon>Entomobryoidea</taxon>
        <taxon>Orchesellidae</taxon>
        <taxon>Orchesellinae</taxon>
        <taxon>Orchesella</taxon>
    </lineage>
</organism>
<feature type="region of interest" description="Disordered" evidence="1">
    <location>
        <begin position="552"/>
        <end position="590"/>
    </location>
</feature>
<feature type="region of interest" description="Disordered" evidence="1">
    <location>
        <begin position="1"/>
        <end position="33"/>
    </location>
</feature>
<feature type="region of interest" description="Disordered" evidence="1">
    <location>
        <begin position="965"/>
        <end position="987"/>
    </location>
</feature>
<evidence type="ECO:0000313" key="2">
    <source>
        <dbReference type="EMBL" id="CAL8126208.1"/>
    </source>
</evidence>
<accession>A0ABP1REL1</accession>
<feature type="region of interest" description="Disordered" evidence="1">
    <location>
        <begin position="1126"/>
        <end position="1182"/>
    </location>
</feature>
<proteinExistence type="predicted"/>
<feature type="region of interest" description="Disordered" evidence="1">
    <location>
        <begin position="840"/>
        <end position="867"/>
    </location>
</feature>